<comment type="caution">
    <text evidence="1">The sequence shown here is derived from an EMBL/GenBank/DDBJ whole genome shotgun (WGS) entry which is preliminary data.</text>
</comment>
<evidence type="ECO:0000313" key="1">
    <source>
        <dbReference type="EMBL" id="NEE02515.1"/>
    </source>
</evidence>
<dbReference type="PANTHER" id="PTHR31299">
    <property type="entry name" value="ESTERASE, PUTATIVE (AFU_ORTHOLOGUE AFUA_1G05850)-RELATED"/>
    <property type="match status" value="1"/>
</dbReference>
<proteinExistence type="predicted"/>
<protein>
    <submittedName>
        <fullName evidence="1">Erythromycin esterase family protein</fullName>
    </submittedName>
</protein>
<gene>
    <name evidence="1" type="ORF">G1H10_20310</name>
</gene>
<dbReference type="PANTHER" id="PTHR31299:SF0">
    <property type="entry name" value="ESTERASE, PUTATIVE (AFU_ORTHOLOGUE AFUA_1G05850)-RELATED"/>
    <property type="match status" value="1"/>
</dbReference>
<dbReference type="InterPro" id="IPR006311">
    <property type="entry name" value="TAT_signal"/>
</dbReference>
<dbReference type="Gene3D" id="1.20.1440.30">
    <property type="entry name" value="Biosynthetic Protein domain"/>
    <property type="match status" value="1"/>
</dbReference>
<dbReference type="EMBL" id="JAAGOA010000015">
    <property type="protein sequence ID" value="NEE02515.1"/>
    <property type="molecule type" value="Genomic_DNA"/>
</dbReference>
<dbReference type="Proteomes" id="UP000475214">
    <property type="component" value="Unassembled WGS sequence"/>
</dbReference>
<dbReference type="Gene3D" id="3.40.1660.10">
    <property type="entry name" value="EreA-like (biosynthetic domain)"/>
    <property type="match status" value="1"/>
</dbReference>
<dbReference type="Pfam" id="PF05139">
    <property type="entry name" value="Erythro_esteras"/>
    <property type="match status" value="1"/>
</dbReference>
<dbReference type="PROSITE" id="PS51318">
    <property type="entry name" value="TAT"/>
    <property type="match status" value="1"/>
</dbReference>
<name>A0A6L9SAY0_9ACTN</name>
<reference evidence="1 2" key="1">
    <citation type="submission" date="2020-02" db="EMBL/GenBank/DDBJ databases">
        <authorList>
            <person name="Li X.-J."/>
            <person name="Han X.-M."/>
        </authorList>
    </citation>
    <scope>NUCLEOTIDE SEQUENCE [LARGE SCALE GENOMIC DNA]</scope>
    <source>
        <strain evidence="1 2">CCTCC AB 2017055</strain>
    </source>
</reference>
<dbReference type="CDD" id="cd14728">
    <property type="entry name" value="Ere-like"/>
    <property type="match status" value="1"/>
</dbReference>
<dbReference type="AlphaFoldDB" id="A0A6L9SAY0"/>
<dbReference type="RefSeq" id="WP_163741153.1">
    <property type="nucleotide sequence ID" value="NZ_JAAGOA010000015.1"/>
</dbReference>
<dbReference type="GO" id="GO:0046677">
    <property type="term" value="P:response to antibiotic"/>
    <property type="evidence" value="ECO:0007669"/>
    <property type="project" value="InterPro"/>
</dbReference>
<sequence length="470" mass="52160">MPEERQYTSEDRTGPGAGVITRRGVLRAASAGAALGAMGSVAPGFAVPAPAAEDRAASVVRSWLDRTARPLAGTDPALPTRDLRALDRLVRRAAVIGLGESAHGTHDQFVLKHRLIRHLVREHGVRTVAWEDAWGACVPVDRYITGGVGDPRAVLAQAGYNLQNTAMLDLMAWLRAFNTRRRPADQVRFVGADVVQLRPVQFDELQRYVDHAAPDQGQALARHLWELRIRDNHVRWYREQPAAEQQRLITHARAVQDLVRRVPIEAAAPVSRLDVDLHALALLGFYESSTENGDMQDLRDLYITLIIERWRANDPRPMIYSAAHVHTVAAEKQIISFPPVPALPRKMAGGRLRAALGERYVSIALTFNHGEILAGWHTGQPDVFSVPVPPAGFVDHELGMCRYPDYILPLGRPAPARVRSWLHQDGTLRVIGGAMYDPDRDAEYYTIVPDWSTGFDAILHLRSVSASRML</sequence>
<dbReference type="Gene3D" id="3.30.1870.10">
    <property type="entry name" value="EreA-like, domain 2"/>
    <property type="match status" value="1"/>
</dbReference>
<evidence type="ECO:0000313" key="2">
    <source>
        <dbReference type="Proteomes" id="UP000475214"/>
    </source>
</evidence>
<dbReference type="InterPro" id="IPR052036">
    <property type="entry name" value="Hydrolase/PRTase-associated"/>
</dbReference>
<organism evidence="1 2">
    <name type="scientific">Phytoactinopolyspora halotolerans</name>
    <dbReference type="NCBI Taxonomy" id="1981512"/>
    <lineage>
        <taxon>Bacteria</taxon>
        <taxon>Bacillati</taxon>
        <taxon>Actinomycetota</taxon>
        <taxon>Actinomycetes</taxon>
        <taxon>Jiangellales</taxon>
        <taxon>Jiangellaceae</taxon>
        <taxon>Phytoactinopolyspora</taxon>
    </lineage>
</organism>
<dbReference type="InterPro" id="IPR007815">
    <property type="entry name" value="Emycin_Estase"/>
</dbReference>
<dbReference type="SUPFAM" id="SSF159501">
    <property type="entry name" value="EreA/ChaN-like"/>
    <property type="match status" value="1"/>
</dbReference>
<accession>A0A6L9SAY0</accession>
<keyword evidence="2" id="KW-1185">Reference proteome</keyword>